<feature type="compositionally biased region" description="Low complexity" evidence="1">
    <location>
        <begin position="683"/>
        <end position="704"/>
    </location>
</feature>
<gene>
    <name evidence="2" type="ORF">CC78DRAFT_268930</name>
</gene>
<evidence type="ECO:0000313" key="2">
    <source>
        <dbReference type="EMBL" id="KAF2263584.1"/>
    </source>
</evidence>
<evidence type="ECO:0000256" key="1">
    <source>
        <dbReference type="SAM" id="MobiDB-lite"/>
    </source>
</evidence>
<feature type="compositionally biased region" description="Basic and acidic residues" evidence="1">
    <location>
        <begin position="285"/>
        <end position="294"/>
    </location>
</feature>
<feature type="region of interest" description="Disordered" evidence="1">
    <location>
        <begin position="121"/>
        <end position="152"/>
    </location>
</feature>
<feature type="compositionally biased region" description="Polar residues" evidence="1">
    <location>
        <begin position="133"/>
        <end position="152"/>
    </location>
</feature>
<sequence>MCFYRYVYFSQCQHAELTRISYCDWDKTLYQPLRDDYTPCPAFFQSSGQPRCEDVCLFSRQHSSPADNSTLSYSSGDQQAGSLQYMSTAMPSKSGLSLSWANASDLHDDLVRRADLIPRPVQNNAGIKDSSTHVHSQHNQPPSRVSQSLHSTGHNGLEIDVPLEAHNSLSMEFTQTGKFEEVVTRFDSIRDREGFGQFLSDDTRAPAGDTHTRAYSASAVFQESNTETIRGSSIDHSPNHQAMRRVPEQFPQNVSLADGGGPTPKDPLPVSPTRWSRGHQGNTKGKGDGGKAHDYEEEELDSHSARMPIPAQWIARTAGPILNTELRAMQRESRKQALDPRTARSTNSSAESKKYHGSEVTTFLTKDAITAVESDITSASARSGTKLRHTPSKTASKSPIRSPVRASPGQLSTIKSTLSPTRAPRMSNYGPTSNLTETANRSRGPGSVTSLDSSNATATHSPVSQSTRSSVMSFVTAFEHHDAQIPAPGMTDAGENEQMAKMKDVNRRTVAHSRGKSEPHPKLPAVVGKATLSRPAVPQLSLRIPHTSSLFTDCNTPLSLRSVSSSAPVTSESSHSSRIPRISTSIKPRQERSIATFRRTKSARALAPDMADEIKHADTGNQLHAQLNSEESPGSSRAMTMSLEPQNIPLPETLLAAPRLSERHIRTINGSSKTPITFKEIPTPSATAFSSSTSQSSSPGDGSTIMGTAPANKPLAQDPPDKHPMVASYLKQTGDALDPVEVTVAPPSTETADARSPGGWSGDKAFNIDTCDSQVASEATVRDMRFIEHIIEGDCAIVSSRNNTDVSGAPRPSLSDEGSSIASIHTDPSLTLKVRHGKSPVEDRSQHDDRGSRQAAGESSSLHSGRISSDLRATAPIFVPKQPSDTTPIREGLTTEWTGLPPFDPFALDINGIPFYHHLHSVSIGPGTYFDYSGNFDNAHYSNSGPYMAPSKKGKNKRGFSTGPQVRGRRRRGLSEASPTKINKPSEATRIDSVLEGAADDTTSRVGPRLSSHDQQTCADDDPTGFPRAYSKKPIPFTAQLESMSQQPVARNEKGSGRAPRQIDWSYIHTTPIHVHQQRQHLTTDLMHCQSKPPTQSQGACIGFEPHILPPFQHTHGRQRNRGGNGLYDNLSIDNYQKRNAVAAAGLPLNATAPFPDPIPPSGRHSNYVDGGSPKDYVGYAVSNERKSKEVCREIDIEEAFEWVGQACNQCEPDH</sequence>
<dbReference type="Proteomes" id="UP000800093">
    <property type="component" value="Unassembled WGS sequence"/>
</dbReference>
<name>A0A9P4KCK1_9PLEO</name>
<dbReference type="EMBL" id="ML986624">
    <property type="protein sequence ID" value="KAF2263584.1"/>
    <property type="molecule type" value="Genomic_DNA"/>
</dbReference>
<feature type="region of interest" description="Disordered" evidence="1">
    <location>
        <begin position="800"/>
        <end position="867"/>
    </location>
</feature>
<evidence type="ECO:0000313" key="3">
    <source>
        <dbReference type="Proteomes" id="UP000800093"/>
    </source>
</evidence>
<feature type="region of interest" description="Disordered" evidence="1">
    <location>
        <begin position="330"/>
        <end position="358"/>
    </location>
</feature>
<feature type="compositionally biased region" description="Basic and acidic residues" evidence="1">
    <location>
        <begin position="330"/>
        <end position="342"/>
    </location>
</feature>
<dbReference type="AlphaFoldDB" id="A0A9P4KCK1"/>
<reference evidence="3" key="1">
    <citation type="journal article" date="2020" name="Stud. Mycol.">
        <title>101 Dothideomycetes genomes: A test case for predicting lifestyles and emergence of pathogens.</title>
        <authorList>
            <person name="Haridas S."/>
            <person name="Albert R."/>
            <person name="Binder M."/>
            <person name="Bloem J."/>
            <person name="LaButti K."/>
            <person name="Salamov A."/>
            <person name="Andreopoulos B."/>
            <person name="Baker S."/>
            <person name="Barry K."/>
            <person name="Bills G."/>
            <person name="Bluhm B."/>
            <person name="Cannon C."/>
            <person name="Castanera R."/>
            <person name="Culley D."/>
            <person name="Daum C."/>
            <person name="Ezra D."/>
            <person name="Gonzalez J."/>
            <person name="Henrissat B."/>
            <person name="Kuo A."/>
            <person name="Liang C."/>
            <person name="Lipzen A."/>
            <person name="Lutzoni F."/>
            <person name="Magnuson J."/>
            <person name="Mondo S."/>
            <person name="Nolan M."/>
            <person name="Ohm R."/>
            <person name="Pangilinan J."/>
            <person name="Park H.-J."/>
            <person name="Ramirez L."/>
            <person name="Alfaro M."/>
            <person name="Sun H."/>
            <person name="Tritt A."/>
            <person name="Yoshinaga Y."/>
            <person name="Zwiers L.-H."/>
            <person name="Turgeon B."/>
            <person name="Goodwin S."/>
            <person name="Spatafora J."/>
            <person name="Crous P."/>
            <person name="Grigoriev I."/>
        </authorList>
    </citation>
    <scope>NUCLEOTIDE SEQUENCE [LARGE SCALE GENOMIC DNA]</scope>
    <source>
        <strain evidence="3">CBS 304.66</strain>
    </source>
</reference>
<protein>
    <submittedName>
        <fullName evidence="2">Uncharacterized protein</fullName>
    </submittedName>
</protein>
<feature type="compositionally biased region" description="Polar residues" evidence="1">
    <location>
        <begin position="409"/>
        <end position="420"/>
    </location>
</feature>
<organism evidence="2 3">
    <name type="scientific">Lojkania enalia</name>
    <dbReference type="NCBI Taxonomy" id="147567"/>
    <lineage>
        <taxon>Eukaryota</taxon>
        <taxon>Fungi</taxon>
        <taxon>Dikarya</taxon>
        <taxon>Ascomycota</taxon>
        <taxon>Pezizomycotina</taxon>
        <taxon>Dothideomycetes</taxon>
        <taxon>Pleosporomycetidae</taxon>
        <taxon>Pleosporales</taxon>
        <taxon>Pleosporales incertae sedis</taxon>
        <taxon>Lojkania</taxon>
    </lineage>
</organism>
<proteinExistence type="predicted"/>
<accession>A0A9P4KCK1</accession>
<feature type="region of interest" description="Disordered" evidence="1">
    <location>
        <begin position="674"/>
        <end position="724"/>
    </location>
</feature>
<feature type="compositionally biased region" description="Polar residues" evidence="1">
    <location>
        <begin position="857"/>
        <end position="867"/>
    </location>
</feature>
<feature type="region of interest" description="Disordered" evidence="1">
    <location>
        <begin position="252"/>
        <end position="303"/>
    </location>
</feature>
<feature type="region of interest" description="Disordered" evidence="1">
    <location>
        <begin position="376"/>
        <end position="468"/>
    </location>
</feature>
<feature type="region of interest" description="Disordered" evidence="1">
    <location>
        <begin position="947"/>
        <end position="1031"/>
    </location>
</feature>
<feature type="compositionally biased region" description="Polar residues" evidence="1">
    <location>
        <begin position="816"/>
        <end position="829"/>
    </location>
</feature>
<comment type="caution">
    <text evidence="2">The sequence shown here is derived from an EMBL/GenBank/DDBJ whole genome shotgun (WGS) entry which is preliminary data.</text>
</comment>
<keyword evidence="3" id="KW-1185">Reference proteome</keyword>
<feature type="compositionally biased region" description="Basic and acidic residues" evidence="1">
    <location>
        <begin position="839"/>
        <end position="852"/>
    </location>
</feature>
<feature type="compositionally biased region" description="Polar residues" evidence="1">
    <location>
        <begin position="429"/>
        <end position="468"/>
    </location>
</feature>
<dbReference type="OrthoDB" id="3795043at2759"/>